<accession>A0A3D9CAC7</accession>
<dbReference type="Proteomes" id="UP000256686">
    <property type="component" value="Unassembled WGS sequence"/>
</dbReference>
<sequence length="142" mass="16548">MTVQEQISEYINSHPEPQRADLQELHRIILELIPDCKLMFIDDEKNDERPTFSHARIGYGLRFTEDMATIPREYPKIEMDASSYGITIAINELHDKTYLMRTFGEKIGKASITGLFIKFKELKDINIETLEAAIRYSYEQNS</sequence>
<comment type="caution">
    <text evidence="1">The sequence shown here is derived from an EMBL/GenBank/DDBJ whole genome shotgun (WGS) entry which is preliminary data.</text>
</comment>
<proteinExistence type="predicted"/>
<dbReference type="AlphaFoldDB" id="A0A3D9CAC7"/>
<evidence type="ECO:0000313" key="1">
    <source>
        <dbReference type="EMBL" id="REC62837.1"/>
    </source>
</evidence>
<organism evidence="1 2">
    <name type="scientific">Chryseobacterium pennae</name>
    <dbReference type="NCBI Taxonomy" id="2258962"/>
    <lineage>
        <taxon>Bacteria</taxon>
        <taxon>Pseudomonadati</taxon>
        <taxon>Bacteroidota</taxon>
        <taxon>Flavobacteriia</taxon>
        <taxon>Flavobacteriales</taxon>
        <taxon>Weeksellaceae</taxon>
        <taxon>Chryseobacterium group</taxon>
        <taxon>Chryseobacterium</taxon>
    </lineage>
</organism>
<evidence type="ECO:0000313" key="2">
    <source>
        <dbReference type="Proteomes" id="UP000256686"/>
    </source>
</evidence>
<gene>
    <name evidence="1" type="ORF">DRF65_08420</name>
</gene>
<protein>
    <submittedName>
        <fullName evidence="1">DUF1801 domain-containing protein</fullName>
    </submittedName>
</protein>
<reference evidence="2" key="1">
    <citation type="submission" date="2018-06" db="EMBL/GenBank/DDBJ databases">
        <authorList>
            <person name="Lum Nde A."/>
            <person name="Hugo C."/>
        </authorList>
    </citation>
    <scope>NUCLEOTIDE SEQUENCE [LARGE SCALE GENOMIC DNA]</scope>
    <source>
        <strain evidence="2">1_F178</strain>
    </source>
</reference>
<name>A0A3D9CAC7_9FLAO</name>
<dbReference type="EMBL" id="QNVT01000006">
    <property type="protein sequence ID" value="REC62837.1"/>
    <property type="molecule type" value="Genomic_DNA"/>
</dbReference>
<dbReference type="SUPFAM" id="SSF159888">
    <property type="entry name" value="YdhG-like"/>
    <property type="match status" value="1"/>
</dbReference>
<keyword evidence="2" id="KW-1185">Reference proteome</keyword>
<dbReference type="RefSeq" id="WP_115970325.1">
    <property type="nucleotide sequence ID" value="NZ_QNVT01000006.1"/>
</dbReference>